<proteinExistence type="predicted"/>
<evidence type="ECO:0000256" key="1">
    <source>
        <dbReference type="SAM" id="MobiDB-lite"/>
    </source>
</evidence>
<feature type="region of interest" description="Disordered" evidence="1">
    <location>
        <begin position="75"/>
        <end position="99"/>
    </location>
</feature>
<gene>
    <name evidence="2" type="ORF">NBRC3257_2633</name>
</gene>
<accession>A0ABQ0IZK0</accession>
<dbReference type="RefSeq" id="WP_231502945.1">
    <property type="nucleotide sequence ID" value="NZ_BASM01000032.1"/>
</dbReference>
<feature type="compositionally biased region" description="Polar residues" evidence="1">
    <location>
        <begin position="50"/>
        <end position="61"/>
    </location>
</feature>
<dbReference type="EMBL" id="BASM01000032">
    <property type="protein sequence ID" value="GAD27634.1"/>
    <property type="molecule type" value="Genomic_DNA"/>
</dbReference>
<name>A0ABQ0IZK0_GLUTH</name>
<comment type="caution">
    <text evidence="2">The sequence shown here is derived from an EMBL/GenBank/DDBJ whole genome shotgun (WGS) entry which is preliminary data.</text>
</comment>
<dbReference type="Proteomes" id="UP000018209">
    <property type="component" value="Unassembled WGS sequence"/>
</dbReference>
<organism evidence="2 3">
    <name type="scientific">Gluconobacter thailandicus NBRC 3257</name>
    <dbReference type="NCBI Taxonomy" id="1381097"/>
    <lineage>
        <taxon>Bacteria</taxon>
        <taxon>Pseudomonadati</taxon>
        <taxon>Pseudomonadota</taxon>
        <taxon>Alphaproteobacteria</taxon>
        <taxon>Acetobacterales</taxon>
        <taxon>Acetobacteraceae</taxon>
        <taxon>Gluconobacter</taxon>
    </lineage>
</organism>
<evidence type="ECO:0008006" key="4">
    <source>
        <dbReference type="Google" id="ProtNLM"/>
    </source>
</evidence>
<evidence type="ECO:0000313" key="2">
    <source>
        <dbReference type="EMBL" id="GAD27634.1"/>
    </source>
</evidence>
<evidence type="ECO:0000313" key="3">
    <source>
        <dbReference type="Proteomes" id="UP000018209"/>
    </source>
</evidence>
<protein>
    <recommendedName>
        <fullName evidence="4">TonB-dependent receptor</fullName>
    </recommendedName>
</protein>
<keyword evidence="3" id="KW-1185">Reference proteome</keyword>
<reference evidence="2 3" key="1">
    <citation type="submission" date="2013-08" db="EMBL/GenBank/DDBJ databases">
        <title>Gluconobacter thailandicus NBRC 3257 whole genome sequence.</title>
        <authorList>
            <person name="Matsutani M."/>
            <person name="Yakushi T."/>
            <person name="Matsushita K."/>
        </authorList>
    </citation>
    <scope>NUCLEOTIDE SEQUENCE [LARGE SCALE GENOMIC DNA]</scope>
    <source>
        <strain evidence="2 3">NBRC 3257</strain>
    </source>
</reference>
<sequence length="136" mass="14308">MRKTNGFLAVLLASSVSLPDPADARPIHKKVPAHQPTAASPAVPPKTAAKPQSQHSFSATGTETVEVHVSMRTANGVTNTTPGGGLMGRQTAARSQSTITRDFIAKQSPTSNAIACQHRSAWSVEHRNVHPWLAAG</sequence>
<feature type="region of interest" description="Disordered" evidence="1">
    <location>
        <begin position="18"/>
        <end position="61"/>
    </location>
</feature>